<comment type="caution">
    <text evidence="1">The sequence shown here is derived from an EMBL/GenBank/DDBJ whole genome shotgun (WGS) entry which is preliminary data.</text>
</comment>
<accession>A0A4Q9KBU3</accession>
<protein>
    <recommendedName>
        <fullName evidence="3">MinD-like ATPase involved in chromosome partitioning or flagellar assembly</fullName>
    </recommendedName>
</protein>
<dbReference type="EMBL" id="SDMQ01000013">
    <property type="protein sequence ID" value="TBT83178.1"/>
    <property type="molecule type" value="Genomic_DNA"/>
</dbReference>
<dbReference type="SUPFAM" id="SSF52540">
    <property type="entry name" value="P-loop containing nucleoside triphosphate hydrolases"/>
    <property type="match status" value="1"/>
</dbReference>
<evidence type="ECO:0000313" key="2">
    <source>
        <dbReference type="Proteomes" id="UP000292373"/>
    </source>
</evidence>
<dbReference type="InterPro" id="IPR027417">
    <property type="entry name" value="P-loop_NTPase"/>
</dbReference>
<reference evidence="1 2" key="1">
    <citation type="submission" date="2019-01" db="EMBL/GenBank/DDBJ databases">
        <title>Lactibacter flavus gen. nov., sp. nov., a novel bacterium of the family Propionibacteriaceae isolated from raw milk and dairy products.</title>
        <authorList>
            <person name="Huptas C."/>
            <person name="Wenning M."/>
            <person name="Breitenwieser F."/>
            <person name="Doll E."/>
            <person name="Von Neubeck M."/>
            <person name="Busse H.-J."/>
            <person name="Scherer S."/>
        </authorList>
    </citation>
    <scope>NUCLEOTIDE SEQUENCE [LARGE SCALE GENOMIC DNA]</scope>
    <source>
        <strain evidence="1 2">KCTC 33808</strain>
    </source>
</reference>
<name>A0A4Q9KBU3_9ACTN</name>
<evidence type="ECO:0008006" key="3">
    <source>
        <dbReference type="Google" id="ProtNLM"/>
    </source>
</evidence>
<gene>
    <name evidence="1" type="ORF">ET989_11925</name>
</gene>
<dbReference type="OrthoDB" id="5243870at2"/>
<keyword evidence="2" id="KW-1185">Reference proteome</keyword>
<dbReference type="Proteomes" id="UP000292373">
    <property type="component" value="Unassembled WGS sequence"/>
</dbReference>
<sequence>MSMLVLASASGAPGVTTTALGLTLMWPGDAVLVDADRSASQAILAGYLSGQSTHGAGLQGLLQAHRERRPLGAALAAEWRPLPDLPRKPDEAPPGDRRFVPGFTHLGSVDLFDGVWPGIVEAGRDAAFDLVVDAGRTGHRGLPANLVAGADAIALVCRTSLVSLAAVRLHLAPLVESGAPGRVGLIVVGPGRPYGVREVAEQFGVPVLAEVAWDPSAAQELADGAPVGRRWSRTALGRSLTRAAESLRETMHAGSLVEAP</sequence>
<proteinExistence type="predicted"/>
<evidence type="ECO:0000313" key="1">
    <source>
        <dbReference type="EMBL" id="TBT83178.1"/>
    </source>
</evidence>
<dbReference type="RefSeq" id="WP_131169264.1">
    <property type="nucleotide sequence ID" value="NZ_SDMQ01000013.1"/>
</dbReference>
<dbReference type="Gene3D" id="3.40.50.300">
    <property type="entry name" value="P-loop containing nucleotide triphosphate hydrolases"/>
    <property type="match status" value="1"/>
</dbReference>
<dbReference type="AlphaFoldDB" id="A0A4Q9KBU3"/>
<organism evidence="1 2">
    <name type="scientific">Propioniciclava sinopodophylli</name>
    <dbReference type="NCBI Taxonomy" id="1837344"/>
    <lineage>
        <taxon>Bacteria</taxon>
        <taxon>Bacillati</taxon>
        <taxon>Actinomycetota</taxon>
        <taxon>Actinomycetes</taxon>
        <taxon>Propionibacteriales</taxon>
        <taxon>Propionibacteriaceae</taxon>
        <taxon>Propioniciclava</taxon>
    </lineage>
</organism>